<gene>
    <name evidence="2" type="ORF">D4A39_00225</name>
</gene>
<reference evidence="2 3" key="1">
    <citation type="submission" date="2018-09" db="EMBL/GenBank/DDBJ databases">
        <title>Alcanivorax profundi sp. nov., isolated from 1000 m-depth seawater of the Mariana Trench.</title>
        <authorList>
            <person name="Liu J."/>
        </authorList>
    </citation>
    <scope>NUCLEOTIDE SEQUENCE [LARGE SCALE GENOMIC DNA]</scope>
    <source>
        <strain evidence="2 3">MTEO17</strain>
    </source>
</reference>
<proteinExistence type="predicted"/>
<comment type="caution">
    <text evidence="2">The sequence shown here is derived from an EMBL/GenBank/DDBJ whole genome shotgun (WGS) entry which is preliminary data.</text>
</comment>
<dbReference type="InterPro" id="IPR025139">
    <property type="entry name" value="DUF4062"/>
</dbReference>
<keyword evidence="3" id="KW-1185">Reference proteome</keyword>
<dbReference type="EMBL" id="QYYA01000001">
    <property type="protein sequence ID" value="RJG19335.1"/>
    <property type="molecule type" value="Genomic_DNA"/>
</dbReference>
<evidence type="ECO:0000313" key="2">
    <source>
        <dbReference type="EMBL" id="RJG19335.1"/>
    </source>
</evidence>
<dbReference type="Proteomes" id="UP000283734">
    <property type="component" value="Unassembled WGS sequence"/>
</dbReference>
<feature type="domain" description="DUF4062" evidence="1">
    <location>
        <begin position="15"/>
        <end position="96"/>
    </location>
</feature>
<sequence>MRTQEYRVSASKRYQVFISATYPDMQAARQALMLPMIEHGMIPTGLDSAAADGNTLLPVIQKLIETSDYFILVVGGRYGHLSPMGLSEIHREYIFAATKRKPVVAFIHDNPDLLDADQREATRDGQVRRDDFVRLLEEKVPSFRWTTEAGLAELAHKVIPNLMREHRTPGWVRADQPGLGGGAEAESLKARISELEKEREESLAQSRPALKTLARGGDQVALDYSCNVYEGGDCKLAMVTTRISWDQAFSCVAPLMLNPASEPVMQKALEDFIVRKALADVQTDFPRAHAVRNVVLAAHSFNQLKIHLRALGLISKAQETDNRGLPLWQLTAHGDNTMSQVMAVKRSVKL</sequence>
<dbReference type="Pfam" id="PF13271">
    <property type="entry name" value="DUF4062"/>
    <property type="match status" value="1"/>
</dbReference>
<protein>
    <submittedName>
        <fullName evidence="2">DUF4062 domain-containing protein</fullName>
    </submittedName>
</protein>
<dbReference type="OrthoDB" id="72299at2"/>
<evidence type="ECO:0000313" key="3">
    <source>
        <dbReference type="Proteomes" id="UP000283734"/>
    </source>
</evidence>
<name>A0A418Y1E3_9GAMM</name>
<organism evidence="2 3">
    <name type="scientific">Alcanivorax profundi</name>
    <dbReference type="NCBI Taxonomy" id="2338368"/>
    <lineage>
        <taxon>Bacteria</taxon>
        <taxon>Pseudomonadati</taxon>
        <taxon>Pseudomonadota</taxon>
        <taxon>Gammaproteobacteria</taxon>
        <taxon>Oceanospirillales</taxon>
        <taxon>Alcanivoracaceae</taxon>
        <taxon>Alcanivorax</taxon>
    </lineage>
</organism>
<dbReference type="AlphaFoldDB" id="A0A418Y1E3"/>
<evidence type="ECO:0000259" key="1">
    <source>
        <dbReference type="Pfam" id="PF13271"/>
    </source>
</evidence>
<accession>A0A418Y1E3</accession>